<dbReference type="InterPro" id="IPR036257">
    <property type="entry name" value="Cyt_c_oxidase_su2_TM_sf"/>
</dbReference>
<dbReference type="PROSITE" id="PS00078">
    <property type="entry name" value="COX2"/>
    <property type="match status" value="1"/>
</dbReference>
<reference evidence="22" key="2">
    <citation type="submission" date="2010-05" db="EMBL/GenBank/DDBJ databases">
        <title>Evolution of fragmented mitochondrial genomes in parasitic lice.</title>
        <authorList>
            <person name="Shao R."/>
            <person name="Barker S.C."/>
        </authorList>
    </citation>
    <scope>NUCLEOTIDE SEQUENCE</scope>
    <source>
        <strain evidence="22">B2155</strain>
    </source>
</reference>
<dbReference type="InterPro" id="IPR008972">
    <property type="entry name" value="Cupredoxin"/>
</dbReference>
<evidence type="ECO:0000256" key="11">
    <source>
        <dbReference type="ARBA" id="ARBA00022967"/>
    </source>
</evidence>
<evidence type="ECO:0000256" key="16">
    <source>
        <dbReference type="ARBA" id="ARBA00023136"/>
    </source>
</evidence>
<dbReference type="PANTHER" id="PTHR22888:SF9">
    <property type="entry name" value="CYTOCHROME C OXIDASE SUBUNIT 2"/>
    <property type="match status" value="1"/>
</dbReference>
<keyword evidence="12 18" id="KW-0249">Electron transport</keyword>
<evidence type="ECO:0000256" key="18">
    <source>
        <dbReference type="RuleBase" id="RU000457"/>
    </source>
</evidence>
<reference evidence="22" key="1">
    <citation type="journal article" date="2009" name="Genome Res.">
        <title>The single mitochondrial chromosome typical of animals has evolved into 18 minichromosomes in the human body louse, Pediculus humanus.</title>
        <authorList>
            <person name="Shao R."/>
            <person name="Kirkness E.F."/>
            <person name="Barker S.C."/>
        </authorList>
    </citation>
    <scope>NUCLEOTIDE SEQUENCE</scope>
    <source>
        <strain evidence="22">B2155</strain>
    </source>
</reference>
<keyword evidence="15 18" id="KW-0496">Mitochondrion</keyword>
<evidence type="ECO:0000256" key="1">
    <source>
        <dbReference type="ARBA" id="ARBA00004448"/>
    </source>
</evidence>
<dbReference type="InterPro" id="IPR002429">
    <property type="entry name" value="CcO_II-like_C"/>
</dbReference>
<comment type="similarity">
    <text evidence="2 18">Belongs to the cytochrome c oxidase subunit 2 family.</text>
</comment>
<keyword evidence="11" id="KW-1278">Translocase</keyword>
<keyword evidence="6 18" id="KW-0679">Respiratory chain</keyword>
<feature type="transmembrane region" description="Helical" evidence="19">
    <location>
        <begin position="26"/>
        <end position="47"/>
    </location>
</feature>
<organism evidence="22">
    <name type="scientific">Pthirus pubis</name>
    <name type="common">Crab louse</name>
    <dbReference type="NCBI Taxonomy" id="121228"/>
    <lineage>
        <taxon>Eukaryota</taxon>
        <taxon>Metazoa</taxon>
        <taxon>Ecdysozoa</taxon>
        <taxon>Arthropoda</taxon>
        <taxon>Hexapoda</taxon>
        <taxon>Insecta</taxon>
        <taxon>Pterygota</taxon>
        <taxon>Neoptera</taxon>
        <taxon>Paraneoptera</taxon>
        <taxon>Psocodea</taxon>
        <taxon>Troctomorpha</taxon>
        <taxon>Phthiraptera</taxon>
        <taxon>Anoplura</taxon>
        <taxon>Pthiridae</taxon>
        <taxon>Pthirus</taxon>
    </lineage>
</organism>
<feature type="domain" description="Cytochrome oxidase subunit II copper A binding" evidence="20">
    <location>
        <begin position="92"/>
        <end position="226"/>
    </location>
</feature>
<dbReference type="PROSITE" id="PS50999">
    <property type="entry name" value="COX2_TM"/>
    <property type="match status" value="1"/>
</dbReference>
<sequence length="231" mass="26065">MPFWGQFTFQDGSSPVMAFVSNTYDLVCVVCVGVIALVAYVSLFFLLNKSWNYYFVGLESLETIWVILPSLALASLVLPSLHCLYLMDEIYTPSVTLKVIGHQWYWSYEYGDWDSIEFNSYMLSEGDLNNVESFRLLESDCSVYIPSSTEIRAIITSSDVIHSWAIPSLSVKMDAVPGRLNHSVIYSHKLGSLYGQCSEMCGAYHSFMPISVKTVPKAVFIAWVKSFLFSN</sequence>
<keyword evidence="5 18" id="KW-0813">Transport</keyword>
<dbReference type="AlphaFoldDB" id="C0ILV0"/>
<keyword evidence="16 18" id="KW-0472">Membrane</keyword>
<dbReference type="PANTHER" id="PTHR22888">
    <property type="entry name" value="CYTOCHROME C OXIDASE, SUBUNIT II"/>
    <property type="match status" value="1"/>
</dbReference>
<evidence type="ECO:0000256" key="7">
    <source>
        <dbReference type="ARBA" id="ARBA00022692"/>
    </source>
</evidence>
<comment type="function">
    <text evidence="18">Component of the cytochrome c oxidase, the last enzyme in the mitochondrial electron transport chain which drives oxidative phosphorylation. The respiratory chain contains 3 multisubunit complexes succinate dehydrogenase (complex II, CII), ubiquinol-cytochrome c oxidoreductase (cytochrome b-c1 complex, complex III, CIII) and cytochrome c oxidase (complex IV, CIV), that cooperate to transfer electrons derived from NADH and succinate to molecular oxygen, creating an electrochemical gradient over the inner membrane that drives transmembrane transport and the ATP synthase. Cytochrome c oxidase is the component of the respiratory chain that catalyzes the reduction of oxygen to water. Electrons originating from reduced cytochrome c in the intermembrane space (IMS) are transferred via the dinuclear copper A center (CU(A)) of subunit 2 and heme A of subunit 1 to the active site in subunit 1, a binuclear center (BNC) formed by heme A3 and copper B (CU(B)). The BNC reduces molecular oxygen to 2 water molecules using 4 electrons from cytochrome c in the IMS and 4 protons from the mitochondrial matrix.</text>
</comment>
<dbReference type="InterPro" id="IPR011759">
    <property type="entry name" value="Cyt_c_oxidase_su2_TM_dom"/>
</dbReference>
<evidence type="ECO:0000256" key="3">
    <source>
        <dbReference type="ARBA" id="ARBA00011164"/>
    </source>
</evidence>
<evidence type="ECO:0000256" key="14">
    <source>
        <dbReference type="ARBA" id="ARBA00023008"/>
    </source>
</evidence>
<dbReference type="Pfam" id="PF02790">
    <property type="entry name" value="COX2_TM"/>
    <property type="match status" value="1"/>
</dbReference>
<evidence type="ECO:0000256" key="19">
    <source>
        <dbReference type="SAM" id="Phobius"/>
    </source>
</evidence>
<comment type="subunit">
    <text evidence="3">Component of the cytochrome c oxidase (complex IV, CIV), a multisubunit enzyme composed of a catalytic core of 3 subunits and several supernumerary subunits. The complex exists as a monomer or a dimer and forms supercomplexes (SCs) in the inner mitochondrial membrane with ubiquinol-cytochrome c oxidoreductase (cytochrome b-c1 complex, complex III, CIII).</text>
</comment>
<evidence type="ECO:0000259" key="20">
    <source>
        <dbReference type="PROSITE" id="PS50857"/>
    </source>
</evidence>
<dbReference type="SUPFAM" id="SSF81464">
    <property type="entry name" value="Cytochrome c oxidase subunit II-like, transmembrane region"/>
    <property type="match status" value="1"/>
</dbReference>
<dbReference type="GO" id="GO:0004129">
    <property type="term" value="F:cytochrome-c oxidase activity"/>
    <property type="evidence" value="ECO:0007669"/>
    <property type="project" value="UniProtKB-EC"/>
</dbReference>
<accession>C0ILV0</accession>
<dbReference type="InterPro" id="IPR045187">
    <property type="entry name" value="CcO_II"/>
</dbReference>
<evidence type="ECO:0000256" key="15">
    <source>
        <dbReference type="ARBA" id="ARBA00023128"/>
    </source>
</evidence>
<dbReference type="SUPFAM" id="SSF49503">
    <property type="entry name" value="Cupredoxins"/>
    <property type="match status" value="1"/>
</dbReference>
<feature type="domain" description="Cytochrome oxidase subunit II transmembrane region profile" evidence="21">
    <location>
        <begin position="1"/>
        <end position="91"/>
    </location>
</feature>
<geneLocation type="mitochondrion" evidence="22"/>
<evidence type="ECO:0000256" key="6">
    <source>
        <dbReference type="ARBA" id="ARBA00022660"/>
    </source>
</evidence>
<evidence type="ECO:0000256" key="8">
    <source>
        <dbReference type="ARBA" id="ARBA00022723"/>
    </source>
</evidence>
<dbReference type="EMBL" id="EU219988">
    <property type="protein sequence ID" value="ACF40947.2"/>
    <property type="molecule type" value="Genomic_DNA"/>
</dbReference>
<dbReference type="FunFam" id="2.60.40.420:FF:000001">
    <property type="entry name" value="Cytochrome c oxidase subunit 2"/>
    <property type="match status" value="1"/>
</dbReference>
<evidence type="ECO:0000256" key="17">
    <source>
        <dbReference type="ARBA" id="ARBA00049512"/>
    </source>
</evidence>
<comment type="subcellular location">
    <subcellularLocation>
        <location evidence="1 18">Mitochondrion inner membrane</location>
        <topology evidence="1 18">Multi-pass membrane protein</topology>
    </subcellularLocation>
</comment>
<evidence type="ECO:0000256" key="13">
    <source>
        <dbReference type="ARBA" id="ARBA00022989"/>
    </source>
</evidence>
<keyword evidence="7 18" id="KW-0812">Transmembrane</keyword>
<comment type="cofactor">
    <cofactor evidence="18">
        <name>Cu cation</name>
        <dbReference type="ChEBI" id="CHEBI:23378"/>
    </cofactor>
    <text evidence="18">Binds a copper A center.</text>
</comment>
<keyword evidence="10" id="KW-0460">Magnesium</keyword>
<proteinExistence type="inferred from homology"/>
<dbReference type="GO" id="GO:0042773">
    <property type="term" value="P:ATP synthesis coupled electron transport"/>
    <property type="evidence" value="ECO:0007669"/>
    <property type="project" value="TreeGrafter"/>
</dbReference>
<dbReference type="Gene3D" id="1.10.287.90">
    <property type="match status" value="1"/>
</dbReference>
<feature type="transmembrane region" description="Helical" evidence="19">
    <location>
        <begin position="67"/>
        <end position="87"/>
    </location>
</feature>
<evidence type="ECO:0000256" key="12">
    <source>
        <dbReference type="ARBA" id="ARBA00022982"/>
    </source>
</evidence>
<dbReference type="InterPro" id="IPR034210">
    <property type="entry name" value="CcO_II_C"/>
</dbReference>
<name>C0ILV0_PTHPU</name>
<evidence type="ECO:0000313" key="22">
    <source>
        <dbReference type="EMBL" id="ACF40947.2"/>
    </source>
</evidence>
<dbReference type="GO" id="GO:0005743">
    <property type="term" value="C:mitochondrial inner membrane"/>
    <property type="evidence" value="ECO:0007669"/>
    <property type="project" value="UniProtKB-SubCell"/>
</dbReference>
<evidence type="ECO:0000256" key="5">
    <source>
        <dbReference type="ARBA" id="ARBA00022448"/>
    </source>
</evidence>
<evidence type="ECO:0000256" key="9">
    <source>
        <dbReference type="ARBA" id="ARBA00022792"/>
    </source>
</evidence>
<keyword evidence="14 18" id="KW-0186">Copper</keyword>
<dbReference type="Gene3D" id="2.60.40.420">
    <property type="entry name" value="Cupredoxins - blue copper proteins"/>
    <property type="match status" value="1"/>
</dbReference>
<dbReference type="CDD" id="cd13912">
    <property type="entry name" value="CcO_II_C"/>
    <property type="match status" value="1"/>
</dbReference>
<gene>
    <name evidence="22" type="primary">cox2</name>
</gene>
<dbReference type="GO" id="GO:0005507">
    <property type="term" value="F:copper ion binding"/>
    <property type="evidence" value="ECO:0007669"/>
    <property type="project" value="InterPro"/>
</dbReference>
<evidence type="ECO:0000256" key="10">
    <source>
        <dbReference type="ARBA" id="ARBA00022842"/>
    </source>
</evidence>
<dbReference type="PROSITE" id="PS50857">
    <property type="entry name" value="COX2_CUA"/>
    <property type="match status" value="1"/>
</dbReference>
<dbReference type="PRINTS" id="PR01166">
    <property type="entry name" value="CYCOXIDASEII"/>
</dbReference>
<protein>
    <recommendedName>
        <fullName evidence="4 18">Cytochrome c oxidase subunit 2</fullName>
    </recommendedName>
</protein>
<evidence type="ECO:0000259" key="21">
    <source>
        <dbReference type="PROSITE" id="PS50999"/>
    </source>
</evidence>
<dbReference type="InterPro" id="IPR001505">
    <property type="entry name" value="Copper_CuA"/>
</dbReference>
<keyword evidence="8 18" id="KW-0479">Metal-binding</keyword>
<evidence type="ECO:0000256" key="2">
    <source>
        <dbReference type="ARBA" id="ARBA00007866"/>
    </source>
</evidence>
<dbReference type="Pfam" id="PF00116">
    <property type="entry name" value="COX2"/>
    <property type="match status" value="1"/>
</dbReference>
<keyword evidence="9 18" id="KW-0999">Mitochondrion inner membrane</keyword>
<keyword evidence="13 19" id="KW-1133">Transmembrane helix</keyword>
<evidence type="ECO:0000256" key="4">
    <source>
        <dbReference type="ARBA" id="ARBA00015946"/>
    </source>
</evidence>
<comment type="catalytic activity">
    <reaction evidence="17">
        <text>4 Fe(II)-[cytochrome c] + O2 + 8 H(+)(in) = 4 Fe(III)-[cytochrome c] + 2 H2O + 4 H(+)(out)</text>
        <dbReference type="Rhea" id="RHEA:11436"/>
        <dbReference type="Rhea" id="RHEA-COMP:10350"/>
        <dbReference type="Rhea" id="RHEA-COMP:14399"/>
        <dbReference type="ChEBI" id="CHEBI:15377"/>
        <dbReference type="ChEBI" id="CHEBI:15378"/>
        <dbReference type="ChEBI" id="CHEBI:15379"/>
        <dbReference type="ChEBI" id="CHEBI:29033"/>
        <dbReference type="ChEBI" id="CHEBI:29034"/>
        <dbReference type="EC" id="7.1.1.9"/>
    </reaction>
    <physiologicalReaction direction="left-to-right" evidence="17">
        <dbReference type="Rhea" id="RHEA:11437"/>
    </physiologicalReaction>
</comment>